<dbReference type="InterPro" id="IPR037523">
    <property type="entry name" value="VOC_core"/>
</dbReference>
<dbReference type="CDD" id="cd06587">
    <property type="entry name" value="VOC"/>
    <property type="match status" value="1"/>
</dbReference>
<dbReference type="EMBL" id="CP139558">
    <property type="protein sequence ID" value="WPU96524.1"/>
    <property type="molecule type" value="Genomic_DNA"/>
</dbReference>
<dbReference type="InterPro" id="IPR051332">
    <property type="entry name" value="Fosfomycin_Res_Enzymes"/>
</dbReference>
<reference evidence="2 3" key="1">
    <citation type="submission" date="2023-11" db="EMBL/GenBank/DDBJ databases">
        <title>Analysis of the Genomes of Mucilaginibacter gossypii cycad 4 and M. sabulilitoris SNA2: microbes with the potential for plant growth promotion.</title>
        <authorList>
            <person name="Hirsch A.M."/>
            <person name="Humm E."/>
            <person name="Rubbi M."/>
            <person name="Del Vecchio G."/>
            <person name="Ha S.M."/>
            <person name="Pellegrini M."/>
            <person name="Gunsalus R.P."/>
        </authorList>
    </citation>
    <scope>NUCLEOTIDE SEQUENCE [LARGE SCALE GENOMIC DNA]</scope>
    <source>
        <strain evidence="2 3">SNA2</strain>
    </source>
</reference>
<dbReference type="InterPro" id="IPR029068">
    <property type="entry name" value="Glyas_Bleomycin-R_OHBP_Dase"/>
</dbReference>
<dbReference type="Pfam" id="PF00903">
    <property type="entry name" value="Glyoxalase"/>
    <property type="match status" value="1"/>
</dbReference>
<feature type="domain" description="VOC" evidence="1">
    <location>
        <begin position="2"/>
        <end position="121"/>
    </location>
</feature>
<name>A0ABZ0TTU0_9SPHI</name>
<dbReference type="PANTHER" id="PTHR36113:SF3">
    <property type="entry name" value="SLL5075 PROTEIN"/>
    <property type="match status" value="1"/>
</dbReference>
<keyword evidence="3" id="KW-1185">Reference proteome</keyword>
<dbReference type="Gene3D" id="3.10.180.10">
    <property type="entry name" value="2,3-Dihydroxybiphenyl 1,2-Dioxygenase, domain 1"/>
    <property type="match status" value="1"/>
</dbReference>
<evidence type="ECO:0000259" key="1">
    <source>
        <dbReference type="PROSITE" id="PS51819"/>
    </source>
</evidence>
<organism evidence="2 3">
    <name type="scientific">Mucilaginibacter sabulilitoris</name>
    <dbReference type="NCBI Taxonomy" id="1173583"/>
    <lineage>
        <taxon>Bacteria</taxon>
        <taxon>Pseudomonadati</taxon>
        <taxon>Bacteroidota</taxon>
        <taxon>Sphingobacteriia</taxon>
        <taxon>Sphingobacteriales</taxon>
        <taxon>Sphingobacteriaceae</taxon>
        <taxon>Mucilaginibacter</taxon>
    </lineage>
</organism>
<dbReference type="PROSITE" id="PS51819">
    <property type="entry name" value="VOC"/>
    <property type="match status" value="1"/>
</dbReference>
<proteinExistence type="predicted"/>
<dbReference type="Proteomes" id="UP001324380">
    <property type="component" value="Chromosome"/>
</dbReference>
<accession>A0ABZ0TTU0</accession>
<dbReference type="InterPro" id="IPR004360">
    <property type="entry name" value="Glyas_Fos-R_dOase_dom"/>
</dbReference>
<dbReference type="PANTHER" id="PTHR36113">
    <property type="entry name" value="LYASE, PUTATIVE-RELATED-RELATED"/>
    <property type="match status" value="1"/>
</dbReference>
<protein>
    <submittedName>
        <fullName evidence="2">VOC family protein</fullName>
    </submittedName>
</protein>
<sequence length="122" mass="13566">MKLNHINLPVTDVIGSINFFEQYFNFKCTDVKGDNVLAVLEGKDGFTLVLMANDFNKNGNITYPDAFHIGFFVDSQEEVTSIYNRLVEGGVATEHPPGKMRGSYGFYFNAPGNILTEVTCQS</sequence>
<gene>
    <name evidence="2" type="ORF">SNE25_13450</name>
</gene>
<evidence type="ECO:0000313" key="2">
    <source>
        <dbReference type="EMBL" id="WPU96524.1"/>
    </source>
</evidence>
<evidence type="ECO:0000313" key="3">
    <source>
        <dbReference type="Proteomes" id="UP001324380"/>
    </source>
</evidence>
<dbReference type="SUPFAM" id="SSF54593">
    <property type="entry name" value="Glyoxalase/Bleomycin resistance protein/Dihydroxybiphenyl dioxygenase"/>
    <property type="match status" value="1"/>
</dbReference>
<dbReference type="RefSeq" id="WP_321565618.1">
    <property type="nucleotide sequence ID" value="NZ_CP139558.1"/>
</dbReference>